<keyword evidence="2" id="KW-1185">Reference proteome</keyword>
<name>A0A844GEC7_9NEIS</name>
<proteinExistence type="predicted"/>
<organism evidence="1 2">
    <name type="scientific">Paludibacterium denitrificans</name>
    <dbReference type="NCBI Taxonomy" id="2675226"/>
    <lineage>
        <taxon>Bacteria</taxon>
        <taxon>Pseudomonadati</taxon>
        <taxon>Pseudomonadota</taxon>
        <taxon>Betaproteobacteria</taxon>
        <taxon>Neisseriales</taxon>
        <taxon>Chromobacteriaceae</taxon>
        <taxon>Paludibacterium</taxon>
    </lineage>
</organism>
<dbReference type="Proteomes" id="UP000446658">
    <property type="component" value="Unassembled WGS sequence"/>
</dbReference>
<evidence type="ECO:0000313" key="2">
    <source>
        <dbReference type="Proteomes" id="UP000446658"/>
    </source>
</evidence>
<evidence type="ECO:0000313" key="1">
    <source>
        <dbReference type="EMBL" id="MTD33267.1"/>
    </source>
</evidence>
<accession>A0A844GEC7</accession>
<dbReference type="EMBL" id="WLYX01000001">
    <property type="protein sequence ID" value="MTD33267.1"/>
    <property type="molecule type" value="Genomic_DNA"/>
</dbReference>
<dbReference type="RefSeq" id="WP_230370080.1">
    <property type="nucleotide sequence ID" value="NZ_WLYX01000001.1"/>
</dbReference>
<protein>
    <submittedName>
        <fullName evidence="1">Calcium-binding protein</fullName>
    </submittedName>
</protein>
<dbReference type="AlphaFoldDB" id="A0A844GEC7"/>
<sequence length="313" mass="35787">MATIPLDKEDIGTNKKDLNKSTVVVPVCHDCGCDYGEIFACTRYGKNYGPKYSGDMPISSYPRWAQLIKSEKATEEEKRIVCRMSPNEGNLDAIQAYDSEVLTAGAMQKTINSNGFGQFPELVNKFKEKKPELYKSLFENCGWTVAVENSNARMYWNSITGKELKSTLRDAKKYNSVTYKKTDKYESKPLAAILKAIRHDDFMDFRVDDFIQQLKEVLNKKITIDNNKYKISSFVKSELGRATVLDQYVNRPGLVASDLKKSITAFLLKYKDVKSDPATWGTSHEKYEMEFIEHYGNNRQGTDMVKRFKKLKG</sequence>
<comment type="caution">
    <text evidence="1">The sequence shown here is derived from an EMBL/GenBank/DDBJ whole genome shotgun (WGS) entry which is preliminary data.</text>
</comment>
<gene>
    <name evidence="1" type="ORF">GKE73_09350</name>
</gene>
<reference evidence="1 2" key="1">
    <citation type="submission" date="2019-11" db="EMBL/GenBank/DDBJ databases">
        <title>Draft genome sequence of Paludibacterium sp. dN18-1.</title>
        <authorList>
            <person name="Im W.-T."/>
        </authorList>
    </citation>
    <scope>NUCLEOTIDE SEQUENCE [LARGE SCALE GENOMIC DNA]</scope>
    <source>
        <strain evidence="2">dN 18-1</strain>
    </source>
</reference>